<dbReference type="Gene3D" id="4.10.450.10">
    <property type="entry name" value="Glucose Oxidase, domain 2"/>
    <property type="match status" value="2"/>
</dbReference>
<feature type="active site" description="Proton donor" evidence="6">
    <location>
        <position position="468"/>
    </location>
</feature>
<feature type="chain" id="PRO_5040193840" evidence="8">
    <location>
        <begin position="26"/>
        <end position="533"/>
    </location>
</feature>
<dbReference type="GO" id="GO:0050660">
    <property type="term" value="F:flavin adenine dinucleotide binding"/>
    <property type="evidence" value="ECO:0007669"/>
    <property type="project" value="InterPro"/>
</dbReference>
<dbReference type="InterPro" id="IPR007867">
    <property type="entry name" value="GMC_OxRtase_C"/>
</dbReference>
<evidence type="ECO:0000259" key="9">
    <source>
        <dbReference type="PROSITE" id="PS00624"/>
    </source>
</evidence>
<evidence type="ECO:0000256" key="7">
    <source>
        <dbReference type="PIRSR" id="PIRSR000137-2"/>
    </source>
</evidence>
<keyword evidence="5" id="KW-0560">Oxidoreductase</keyword>
<keyword evidence="3" id="KW-0285">Flavoprotein</keyword>
<keyword evidence="11" id="KW-1185">Reference proteome</keyword>
<evidence type="ECO:0000256" key="8">
    <source>
        <dbReference type="SAM" id="SignalP"/>
    </source>
</evidence>
<name>A0A9P8TRA0_9HYPO</name>
<dbReference type="SUPFAM" id="SSF54373">
    <property type="entry name" value="FAD-linked reductases, C-terminal domain"/>
    <property type="match status" value="1"/>
</dbReference>
<dbReference type="EMBL" id="JAIWOZ010000007">
    <property type="protein sequence ID" value="KAH6603201.1"/>
    <property type="molecule type" value="Genomic_DNA"/>
</dbReference>
<dbReference type="GO" id="GO:0016614">
    <property type="term" value="F:oxidoreductase activity, acting on CH-OH group of donors"/>
    <property type="evidence" value="ECO:0007669"/>
    <property type="project" value="InterPro"/>
</dbReference>
<dbReference type="Pfam" id="PF00732">
    <property type="entry name" value="GMC_oxred_N"/>
    <property type="match status" value="1"/>
</dbReference>
<sequence length="533" mass="56519">MSPPKTRFGTLALLTTAAVSLRSLAASTDCSYDYIVVGAGTCGLLVANRLSQDANFTVAVIDPGADQRNNPNVVDPLGWLGLTGTSVDWGYSSIPQESLGGREAVGASHEGEYHGSSGDIHVGFNPDLLNGSFYGSVKESWAALGQGLNKDVNSGATAGFDVWPQTLDPVRNVRWDSATAFYWPVRDRPNLRLLNGTVSKILWKPGKAKTPEASGVEYLTPDGQTATLRARREVIVSAGALRTPLVLELSGIGDPSRLKRLDIETVVNLPGVGENMIDQTNVALFYSTRDSFSGYAPYATFVNASSLFGGDVESVAASTKRSLSRWAQQVANDTGGAVSAMALEHLFRVQHDLIFQSDVTIAEILSSASGSLSVSAYWALLPFSRGSVHLSSASGAHAPEINPRFLSVDFDLAVQVAAGRLSTTFWSTAPASAVVEAQIQPNSTVLPPDATDAQWQSFTVSSLSSNSHSVGTAAMMARELGGVVDSELRVHGTKNVRVVDASVLPMQMSGHLTATLYAVAERAAEFIIQARRS</sequence>
<dbReference type="SUPFAM" id="SSF51905">
    <property type="entry name" value="FAD/NAD(P)-binding domain"/>
    <property type="match status" value="1"/>
</dbReference>
<dbReference type="InterPro" id="IPR027424">
    <property type="entry name" value="Glucose_Oxidase_domain_2"/>
</dbReference>
<evidence type="ECO:0000256" key="4">
    <source>
        <dbReference type="ARBA" id="ARBA00022827"/>
    </source>
</evidence>
<comment type="similarity">
    <text evidence="2">Belongs to the GMC oxidoreductase family.</text>
</comment>
<dbReference type="InterPro" id="IPR000172">
    <property type="entry name" value="GMC_OxRdtase_N"/>
</dbReference>
<dbReference type="InterPro" id="IPR036188">
    <property type="entry name" value="FAD/NAD-bd_sf"/>
</dbReference>
<dbReference type="PROSITE" id="PS00624">
    <property type="entry name" value="GMC_OXRED_2"/>
    <property type="match status" value="1"/>
</dbReference>
<dbReference type="Proteomes" id="UP000827724">
    <property type="component" value="Unassembled WGS sequence"/>
</dbReference>
<reference evidence="10" key="1">
    <citation type="submission" date="2021-08" db="EMBL/GenBank/DDBJ databases">
        <title>Chromosome-Level Trichoderma cornu-damae using Hi-C Data.</title>
        <authorList>
            <person name="Kim C.S."/>
        </authorList>
    </citation>
    <scope>NUCLEOTIDE SEQUENCE</scope>
    <source>
        <strain evidence="10">KA19-0412C</strain>
    </source>
</reference>
<dbReference type="PIRSF" id="PIRSF000137">
    <property type="entry name" value="Alcohol_oxidase"/>
    <property type="match status" value="1"/>
</dbReference>
<dbReference type="OrthoDB" id="269227at2759"/>
<keyword evidence="4 7" id="KW-0274">FAD</keyword>
<feature type="domain" description="Glucose-methanol-choline oxidoreductase N-terminal" evidence="9">
    <location>
        <begin position="239"/>
        <end position="253"/>
    </location>
</feature>
<evidence type="ECO:0000313" key="10">
    <source>
        <dbReference type="EMBL" id="KAH6603201.1"/>
    </source>
</evidence>
<evidence type="ECO:0000313" key="11">
    <source>
        <dbReference type="Proteomes" id="UP000827724"/>
    </source>
</evidence>
<evidence type="ECO:0000256" key="5">
    <source>
        <dbReference type="ARBA" id="ARBA00023002"/>
    </source>
</evidence>
<evidence type="ECO:0000256" key="1">
    <source>
        <dbReference type="ARBA" id="ARBA00001974"/>
    </source>
</evidence>
<comment type="caution">
    <text evidence="10">The sequence shown here is derived from an EMBL/GenBank/DDBJ whole genome shotgun (WGS) entry which is preliminary data.</text>
</comment>
<feature type="binding site" evidence="7">
    <location>
        <position position="198"/>
    </location>
    <ligand>
        <name>FAD</name>
        <dbReference type="ChEBI" id="CHEBI:57692"/>
    </ligand>
</feature>
<dbReference type="PANTHER" id="PTHR11552:SF201">
    <property type="entry name" value="GLUCOSE-METHANOL-CHOLINE OXIDOREDUCTASE N-TERMINAL DOMAIN-CONTAINING PROTEIN"/>
    <property type="match status" value="1"/>
</dbReference>
<feature type="signal peptide" evidence="8">
    <location>
        <begin position="1"/>
        <end position="25"/>
    </location>
</feature>
<gene>
    <name evidence="10" type="ORF">Trco_007976</name>
</gene>
<comment type="cofactor">
    <cofactor evidence="1 7">
        <name>FAD</name>
        <dbReference type="ChEBI" id="CHEBI:57692"/>
    </cofactor>
</comment>
<organism evidence="10 11">
    <name type="scientific">Trichoderma cornu-damae</name>
    <dbReference type="NCBI Taxonomy" id="654480"/>
    <lineage>
        <taxon>Eukaryota</taxon>
        <taxon>Fungi</taxon>
        <taxon>Dikarya</taxon>
        <taxon>Ascomycota</taxon>
        <taxon>Pezizomycotina</taxon>
        <taxon>Sordariomycetes</taxon>
        <taxon>Hypocreomycetidae</taxon>
        <taxon>Hypocreales</taxon>
        <taxon>Hypocreaceae</taxon>
        <taxon>Trichoderma</taxon>
    </lineage>
</organism>
<dbReference type="Gene3D" id="3.30.560.10">
    <property type="entry name" value="Glucose Oxidase, domain 3"/>
    <property type="match status" value="1"/>
</dbReference>
<keyword evidence="8" id="KW-0732">Signal</keyword>
<evidence type="ECO:0000256" key="2">
    <source>
        <dbReference type="ARBA" id="ARBA00010790"/>
    </source>
</evidence>
<feature type="active site" description="Proton acceptor" evidence="6">
    <location>
        <position position="511"/>
    </location>
</feature>
<evidence type="ECO:0000256" key="6">
    <source>
        <dbReference type="PIRSR" id="PIRSR000137-1"/>
    </source>
</evidence>
<protein>
    <submittedName>
        <fullName evidence="10">Glucose oxidase</fullName>
    </submittedName>
</protein>
<accession>A0A9P8TRA0</accession>
<dbReference type="InterPro" id="IPR012132">
    <property type="entry name" value="GMC_OxRdtase"/>
</dbReference>
<dbReference type="Gene3D" id="3.50.50.60">
    <property type="entry name" value="FAD/NAD(P)-binding domain"/>
    <property type="match status" value="2"/>
</dbReference>
<dbReference type="Pfam" id="PF05199">
    <property type="entry name" value="GMC_oxred_C"/>
    <property type="match status" value="1"/>
</dbReference>
<evidence type="ECO:0000256" key="3">
    <source>
        <dbReference type="ARBA" id="ARBA00022630"/>
    </source>
</evidence>
<dbReference type="PANTHER" id="PTHR11552">
    <property type="entry name" value="GLUCOSE-METHANOL-CHOLINE GMC OXIDOREDUCTASE"/>
    <property type="match status" value="1"/>
</dbReference>
<dbReference type="AlphaFoldDB" id="A0A9P8TRA0"/>
<proteinExistence type="inferred from homology"/>